<proteinExistence type="predicted"/>
<dbReference type="EMBL" id="ML996574">
    <property type="protein sequence ID" value="KAF2757049.1"/>
    <property type="molecule type" value="Genomic_DNA"/>
</dbReference>
<gene>
    <name evidence="3" type="ORF">EJ05DRAFT_539133</name>
</gene>
<dbReference type="OrthoDB" id="3365399at2759"/>
<dbReference type="InterPro" id="IPR029071">
    <property type="entry name" value="Ubiquitin-like_domsf"/>
</dbReference>
<dbReference type="Gene3D" id="3.10.20.90">
    <property type="entry name" value="Phosphatidylinositol 3-kinase Catalytic Subunit, Chain A, domain 1"/>
    <property type="match status" value="1"/>
</dbReference>
<feature type="domain" description="Rad60/SUMO-like" evidence="2">
    <location>
        <begin position="377"/>
        <end position="449"/>
    </location>
</feature>
<reference evidence="3" key="1">
    <citation type="journal article" date="2020" name="Stud. Mycol.">
        <title>101 Dothideomycetes genomes: a test case for predicting lifestyles and emergence of pathogens.</title>
        <authorList>
            <person name="Haridas S."/>
            <person name="Albert R."/>
            <person name="Binder M."/>
            <person name="Bloem J."/>
            <person name="Labutti K."/>
            <person name="Salamov A."/>
            <person name="Andreopoulos B."/>
            <person name="Baker S."/>
            <person name="Barry K."/>
            <person name="Bills G."/>
            <person name="Bluhm B."/>
            <person name="Cannon C."/>
            <person name="Castanera R."/>
            <person name="Culley D."/>
            <person name="Daum C."/>
            <person name="Ezra D."/>
            <person name="Gonzalez J."/>
            <person name="Henrissat B."/>
            <person name="Kuo A."/>
            <person name="Liang C."/>
            <person name="Lipzen A."/>
            <person name="Lutzoni F."/>
            <person name="Magnuson J."/>
            <person name="Mondo S."/>
            <person name="Nolan M."/>
            <person name="Ohm R."/>
            <person name="Pangilinan J."/>
            <person name="Park H.-J."/>
            <person name="Ramirez L."/>
            <person name="Alfaro M."/>
            <person name="Sun H."/>
            <person name="Tritt A."/>
            <person name="Yoshinaga Y."/>
            <person name="Zwiers L.-H."/>
            <person name="Turgeon B."/>
            <person name="Goodwin S."/>
            <person name="Spatafora J."/>
            <person name="Crous P."/>
            <person name="Grigoriev I."/>
        </authorList>
    </citation>
    <scope>NUCLEOTIDE SEQUENCE</scope>
    <source>
        <strain evidence="3">CBS 121739</strain>
    </source>
</reference>
<dbReference type="GeneID" id="54490553"/>
<protein>
    <recommendedName>
        <fullName evidence="2">Rad60/SUMO-like domain-containing protein</fullName>
    </recommendedName>
</protein>
<dbReference type="InterPro" id="IPR022617">
    <property type="entry name" value="Rad60/SUMO-like_dom"/>
</dbReference>
<feature type="compositionally biased region" description="Basic and acidic residues" evidence="1">
    <location>
        <begin position="48"/>
        <end position="69"/>
    </location>
</feature>
<sequence>MMPEEPPKPRKRIFIKKSSLQNAAKKHTDIPKNPSRHDGTCSAIAEESISKGEEQEALAKLENLESERVAKRKQVSAEPQSPAANKRATPSSIDSPSRNTRSSTRVTPTLSPGKHKLSTHPKSPSPRYNALLNQGSHSAKPAPEIVTLDDSSSSHNDDDNDDGDGDMDVHNHRPSKTPRDTSNLQGSRAILAQDQRQRADSYSWTNRLDGDHSDDSDAGPVIKDDAKNISQDSAKYPSPTRPYVLEEPQPPLPDPIVEVLVECHIPNFEQRVPAFDGIPVNFKIRYSMPFRKVREKWIAMYNVPPEIVDDLILSHNNVKLWNATTARSLGVTLENVEDWGKIALEMTTQDLLRKAEEDRLRPDVHAPAAPKARQPSINLTLQGKGYEDVKLKVYNDTLVAKIIGACRRRWQIPADKEITIMLDGEPLSPQVVVKDTEIEGPEQQLDVYIK</sequence>
<feature type="compositionally biased region" description="Basic and acidic residues" evidence="1">
    <location>
        <begin position="26"/>
        <end position="39"/>
    </location>
</feature>
<dbReference type="SUPFAM" id="SSF54236">
    <property type="entry name" value="Ubiquitin-like"/>
    <property type="match status" value="1"/>
</dbReference>
<evidence type="ECO:0000313" key="3">
    <source>
        <dbReference type="EMBL" id="KAF2757049.1"/>
    </source>
</evidence>
<organism evidence="3 4">
    <name type="scientific">Pseudovirgaria hyperparasitica</name>
    <dbReference type="NCBI Taxonomy" id="470096"/>
    <lineage>
        <taxon>Eukaryota</taxon>
        <taxon>Fungi</taxon>
        <taxon>Dikarya</taxon>
        <taxon>Ascomycota</taxon>
        <taxon>Pezizomycotina</taxon>
        <taxon>Dothideomycetes</taxon>
        <taxon>Dothideomycetes incertae sedis</taxon>
        <taxon>Acrospermales</taxon>
        <taxon>Acrospermaceae</taxon>
        <taxon>Pseudovirgaria</taxon>
    </lineage>
</organism>
<keyword evidence="4" id="KW-1185">Reference proteome</keyword>
<evidence type="ECO:0000256" key="1">
    <source>
        <dbReference type="SAM" id="MobiDB-lite"/>
    </source>
</evidence>
<evidence type="ECO:0000313" key="4">
    <source>
        <dbReference type="Proteomes" id="UP000799437"/>
    </source>
</evidence>
<dbReference type="Proteomes" id="UP000799437">
    <property type="component" value="Unassembled WGS sequence"/>
</dbReference>
<name>A0A6A6W4F3_9PEZI</name>
<feature type="region of interest" description="Disordered" evidence="1">
    <location>
        <begin position="1"/>
        <end position="242"/>
    </location>
</feature>
<dbReference type="AlphaFoldDB" id="A0A6A6W4F3"/>
<accession>A0A6A6W4F3</accession>
<dbReference type="Pfam" id="PF11976">
    <property type="entry name" value="Rad60-SLD"/>
    <property type="match status" value="1"/>
</dbReference>
<evidence type="ECO:0000259" key="2">
    <source>
        <dbReference type="Pfam" id="PF11976"/>
    </source>
</evidence>
<feature type="compositionally biased region" description="Polar residues" evidence="1">
    <location>
        <begin position="77"/>
        <end position="110"/>
    </location>
</feature>
<dbReference type="RefSeq" id="XP_033599500.1">
    <property type="nucleotide sequence ID" value="XM_033749499.1"/>
</dbReference>